<dbReference type="AlphaFoldDB" id="A0AAW0GMH6"/>
<protein>
    <recommendedName>
        <fullName evidence="15">Cytochrome P450</fullName>
    </recommendedName>
</protein>
<dbReference type="PANTHER" id="PTHR46300">
    <property type="entry name" value="P450, PUTATIVE (EUROFUNG)-RELATED-RELATED"/>
    <property type="match status" value="1"/>
</dbReference>
<gene>
    <name evidence="13" type="ORF">QCA50_003969</name>
</gene>
<dbReference type="Pfam" id="PF00067">
    <property type="entry name" value="p450"/>
    <property type="match status" value="1"/>
</dbReference>
<comment type="subcellular location">
    <subcellularLocation>
        <location evidence="2">Membrane</location>
        <topology evidence="2">Single-pass membrane protein</topology>
    </subcellularLocation>
</comment>
<reference evidence="13 14" key="1">
    <citation type="submission" date="2022-09" db="EMBL/GenBank/DDBJ databases">
        <authorList>
            <person name="Palmer J.M."/>
        </authorList>
    </citation>
    <scope>NUCLEOTIDE SEQUENCE [LARGE SCALE GENOMIC DNA]</scope>
    <source>
        <strain evidence="13 14">DSM 7382</strain>
    </source>
</reference>
<dbReference type="GO" id="GO:0004497">
    <property type="term" value="F:monooxygenase activity"/>
    <property type="evidence" value="ECO:0007669"/>
    <property type="project" value="UniProtKB-KW"/>
</dbReference>
<comment type="caution">
    <text evidence="13">The sequence shown here is derived from an EMBL/GenBank/DDBJ whole genome shotgun (WGS) entry which is preliminary data.</text>
</comment>
<dbReference type="EMBL" id="JASBNA010000004">
    <property type="protein sequence ID" value="KAK7692344.1"/>
    <property type="molecule type" value="Genomic_DNA"/>
</dbReference>
<dbReference type="InterPro" id="IPR001128">
    <property type="entry name" value="Cyt_P450"/>
</dbReference>
<evidence type="ECO:0000256" key="3">
    <source>
        <dbReference type="ARBA" id="ARBA00010617"/>
    </source>
</evidence>
<evidence type="ECO:0000256" key="1">
    <source>
        <dbReference type="ARBA" id="ARBA00001971"/>
    </source>
</evidence>
<comment type="similarity">
    <text evidence="3">Belongs to the cytochrome P450 family.</text>
</comment>
<proteinExistence type="inferred from homology"/>
<evidence type="ECO:0000256" key="8">
    <source>
        <dbReference type="ARBA" id="ARBA00023002"/>
    </source>
</evidence>
<evidence type="ECO:0000313" key="14">
    <source>
        <dbReference type="Proteomes" id="UP001385951"/>
    </source>
</evidence>
<evidence type="ECO:0000256" key="6">
    <source>
        <dbReference type="ARBA" id="ARBA00022723"/>
    </source>
</evidence>
<evidence type="ECO:0000256" key="12">
    <source>
        <dbReference type="SAM" id="SignalP"/>
    </source>
</evidence>
<evidence type="ECO:0000256" key="5">
    <source>
        <dbReference type="ARBA" id="ARBA00022692"/>
    </source>
</evidence>
<keyword evidence="7" id="KW-1133">Transmembrane helix</keyword>
<evidence type="ECO:0008006" key="15">
    <source>
        <dbReference type="Google" id="ProtNLM"/>
    </source>
</evidence>
<dbReference type="PANTHER" id="PTHR46300:SF7">
    <property type="entry name" value="P450, PUTATIVE (EUROFUNG)-RELATED"/>
    <property type="match status" value="1"/>
</dbReference>
<evidence type="ECO:0000313" key="13">
    <source>
        <dbReference type="EMBL" id="KAK7692344.1"/>
    </source>
</evidence>
<dbReference type="InterPro" id="IPR050364">
    <property type="entry name" value="Cytochrome_P450_fung"/>
</dbReference>
<dbReference type="Gene3D" id="1.10.630.10">
    <property type="entry name" value="Cytochrome P450"/>
    <property type="match status" value="1"/>
</dbReference>
<dbReference type="GO" id="GO:0016020">
    <property type="term" value="C:membrane"/>
    <property type="evidence" value="ECO:0007669"/>
    <property type="project" value="UniProtKB-SubCell"/>
</dbReference>
<keyword evidence="11" id="KW-0472">Membrane</keyword>
<evidence type="ECO:0000256" key="10">
    <source>
        <dbReference type="ARBA" id="ARBA00023033"/>
    </source>
</evidence>
<keyword evidence="4" id="KW-0349">Heme</keyword>
<dbReference type="Proteomes" id="UP001385951">
    <property type="component" value="Unassembled WGS sequence"/>
</dbReference>
<keyword evidence="8" id="KW-0560">Oxidoreductase</keyword>
<keyword evidence="12" id="KW-0732">Signal</keyword>
<keyword evidence="9" id="KW-0408">Iron</keyword>
<organism evidence="13 14">
    <name type="scientific">Cerrena zonata</name>
    <dbReference type="NCBI Taxonomy" id="2478898"/>
    <lineage>
        <taxon>Eukaryota</taxon>
        <taxon>Fungi</taxon>
        <taxon>Dikarya</taxon>
        <taxon>Basidiomycota</taxon>
        <taxon>Agaricomycotina</taxon>
        <taxon>Agaricomycetes</taxon>
        <taxon>Polyporales</taxon>
        <taxon>Cerrenaceae</taxon>
        <taxon>Cerrena</taxon>
    </lineage>
</organism>
<dbReference type="GO" id="GO:0016705">
    <property type="term" value="F:oxidoreductase activity, acting on paired donors, with incorporation or reduction of molecular oxygen"/>
    <property type="evidence" value="ECO:0007669"/>
    <property type="project" value="InterPro"/>
</dbReference>
<accession>A0AAW0GMH6</accession>
<dbReference type="GO" id="GO:0005506">
    <property type="term" value="F:iron ion binding"/>
    <property type="evidence" value="ECO:0007669"/>
    <property type="project" value="InterPro"/>
</dbReference>
<evidence type="ECO:0000256" key="7">
    <source>
        <dbReference type="ARBA" id="ARBA00022989"/>
    </source>
</evidence>
<feature type="chain" id="PRO_5043564421" description="Cytochrome P450" evidence="12">
    <location>
        <begin position="26"/>
        <end position="313"/>
    </location>
</feature>
<dbReference type="GO" id="GO:0020037">
    <property type="term" value="F:heme binding"/>
    <property type="evidence" value="ECO:0007669"/>
    <property type="project" value="InterPro"/>
</dbReference>
<name>A0AAW0GMH6_9APHY</name>
<keyword evidence="5" id="KW-0812">Transmembrane</keyword>
<keyword evidence="14" id="KW-1185">Reference proteome</keyword>
<evidence type="ECO:0000256" key="11">
    <source>
        <dbReference type="ARBA" id="ARBA00023136"/>
    </source>
</evidence>
<keyword evidence="10" id="KW-0503">Monooxygenase</keyword>
<keyword evidence="6" id="KW-0479">Metal-binding</keyword>
<evidence type="ECO:0000256" key="4">
    <source>
        <dbReference type="ARBA" id="ARBA00022617"/>
    </source>
</evidence>
<dbReference type="InterPro" id="IPR036396">
    <property type="entry name" value="Cyt_P450_sf"/>
</dbReference>
<evidence type="ECO:0000256" key="2">
    <source>
        <dbReference type="ARBA" id="ARBA00004167"/>
    </source>
</evidence>
<comment type="cofactor">
    <cofactor evidence="1">
        <name>heme</name>
        <dbReference type="ChEBI" id="CHEBI:30413"/>
    </cofactor>
</comment>
<feature type="signal peptide" evidence="12">
    <location>
        <begin position="1"/>
        <end position="25"/>
    </location>
</feature>
<evidence type="ECO:0000256" key="9">
    <source>
        <dbReference type="ARBA" id="ARBA00023004"/>
    </source>
</evidence>
<sequence length="313" mass="36128">MDTLLLFSFLSVALILLRWLKFASSRSLPLPPGPKSLPIIGSLFHAPVSMPWRTFREWSHTYGDVIYMTIPRQQTIILGSFQAVSDLLEKRSDIYSDRTHTVMNDLMSFDTWDFPLMKYSPLWRSHRREFHQFFNQHQVPQYRPIQLHQSRTFLRRILEDPSRLNQHICLTPAAIILKIAYDIDVTNPDDEYLQLATDVVEKTTEAQLPGRFWIEFVPFLKHLPAWVPGAEFKRFVEDINPKIEQMLNQPWDGVKRDIASGKVGHSMAATFIGKLQSEKDEDLHEKEITARSVTGLAYATGADTVCSPMQLLS</sequence>
<dbReference type="SUPFAM" id="SSF48264">
    <property type="entry name" value="Cytochrome P450"/>
    <property type="match status" value="1"/>
</dbReference>